<dbReference type="AlphaFoldDB" id="A0A8E0RUX4"/>
<gene>
    <name evidence="2" type="ORF">FBUS_05384</name>
</gene>
<dbReference type="OrthoDB" id="47923at2759"/>
<accession>A0A8E0RUX4</accession>
<keyword evidence="3" id="KW-1185">Reference proteome</keyword>
<comment type="caution">
    <text evidence="2">The sequence shown here is derived from an EMBL/GenBank/DDBJ whole genome shotgun (WGS) entry which is preliminary data.</text>
</comment>
<dbReference type="SUPFAM" id="SSF140383">
    <property type="entry name" value="BSD domain-like"/>
    <property type="match status" value="1"/>
</dbReference>
<proteinExistence type="predicted"/>
<dbReference type="EMBL" id="LUCM01004334">
    <property type="protein sequence ID" value="KAA0194521.1"/>
    <property type="molecule type" value="Genomic_DNA"/>
</dbReference>
<evidence type="ECO:0000313" key="3">
    <source>
        <dbReference type="Proteomes" id="UP000728185"/>
    </source>
</evidence>
<sequence length="124" mass="14218">MQVPLFREFQKSQEEFERELRQKHPELNESSNPSDVSCLPWHPDTSGITDPNVVADLRTRILALSQHSNTFLLAPPEEAQLGSSSTLSSEQWQLAKMLLEEDPNLAEMRYKLVPSKCVFDFLFV</sequence>
<dbReference type="Proteomes" id="UP000728185">
    <property type="component" value="Unassembled WGS sequence"/>
</dbReference>
<feature type="compositionally biased region" description="Basic and acidic residues" evidence="1">
    <location>
        <begin position="17"/>
        <end position="27"/>
    </location>
</feature>
<dbReference type="Gene3D" id="1.10.3970.10">
    <property type="entry name" value="BSD domain"/>
    <property type="match status" value="1"/>
</dbReference>
<name>A0A8E0RUX4_9TREM</name>
<reference evidence="2" key="1">
    <citation type="submission" date="2019-05" db="EMBL/GenBank/DDBJ databases">
        <title>Annotation for the trematode Fasciolopsis buski.</title>
        <authorList>
            <person name="Choi Y.-J."/>
        </authorList>
    </citation>
    <scope>NUCLEOTIDE SEQUENCE</scope>
    <source>
        <strain evidence="2">HT</strain>
        <tissue evidence="2">Whole worm</tissue>
    </source>
</reference>
<protein>
    <submittedName>
        <fullName evidence="2">Uncharacterized protein</fullName>
    </submittedName>
</protein>
<evidence type="ECO:0000313" key="2">
    <source>
        <dbReference type="EMBL" id="KAA0194521.1"/>
    </source>
</evidence>
<feature type="region of interest" description="Disordered" evidence="1">
    <location>
        <begin position="17"/>
        <end position="42"/>
    </location>
</feature>
<dbReference type="InterPro" id="IPR035925">
    <property type="entry name" value="BSD_dom_sf"/>
</dbReference>
<evidence type="ECO:0000256" key="1">
    <source>
        <dbReference type="SAM" id="MobiDB-lite"/>
    </source>
</evidence>
<organism evidence="2 3">
    <name type="scientific">Fasciolopsis buskii</name>
    <dbReference type="NCBI Taxonomy" id="27845"/>
    <lineage>
        <taxon>Eukaryota</taxon>
        <taxon>Metazoa</taxon>
        <taxon>Spiralia</taxon>
        <taxon>Lophotrochozoa</taxon>
        <taxon>Platyhelminthes</taxon>
        <taxon>Trematoda</taxon>
        <taxon>Digenea</taxon>
        <taxon>Plagiorchiida</taxon>
        <taxon>Echinostomata</taxon>
        <taxon>Echinostomatoidea</taxon>
        <taxon>Fasciolidae</taxon>
        <taxon>Fasciolopsis</taxon>
    </lineage>
</organism>